<protein>
    <recommendedName>
        <fullName evidence="3">Autophagy-related protein 13</fullName>
    </recommendedName>
</protein>
<dbReference type="GO" id="GO:0034727">
    <property type="term" value="P:piecemeal microautophagy of the nucleus"/>
    <property type="evidence" value="ECO:0007669"/>
    <property type="project" value="TreeGrafter"/>
</dbReference>
<dbReference type="InterPro" id="IPR040182">
    <property type="entry name" value="ATG13"/>
</dbReference>
<dbReference type="Gene3D" id="3.30.900.10">
    <property type="entry name" value="HORMA domain"/>
    <property type="match status" value="1"/>
</dbReference>
<feature type="compositionally biased region" description="Polar residues" evidence="4">
    <location>
        <begin position="1"/>
        <end position="17"/>
    </location>
</feature>
<dbReference type="GO" id="GO:0000407">
    <property type="term" value="C:phagophore assembly site"/>
    <property type="evidence" value="ECO:0007669"/>
    <property type="project" value="TreeGrafter"/>
</dbReference>
<evidence type="ECO:0000313" key="6">
    <source>
        <dbReference type="EMBL" id="KAJ1641972.1"/>
    </source>
</evidence>
<dbReference type="InterPro" id="IPR018731">
    <property type="entry name" value="Atg13_N"/>
</dbReference>
<feature type="non-terminal residue" evidence="6">
    <location>
        <position position="499"/>
    </location>
</feature>
<feature type="region of interest" description="Disordered" evidence="4">
    <location>
        <begin position="106"/>
        <end position="221"/>
    </location>
</feature>
<evidence type="ECO:0000256" key="2">
    <source>
        <dbReference type="ARBA" id="ARBA00023006"/>
    </source>
</evidence>
<evidence type="ECO:0000313" key="7">
    <source>
        <dbReference type="Proteomes" id="UP001145021"/>
    </source>
</evidence>
<comment type="caution">
    <text evidence="6">The sequence shown here is derived from an EMBL/GenBank/DDBJ whole genome shotgun (WGS) entry which is preliminary data.</text>
</comment>
<feature type="compositionally biased region" description="Basic and acidic residues" evidence="4">
    <location>
        <begin position="40"/>
        <end position="58"/>
    </location>
</feature>
<dbReference type="PANTHER" id="PTHR13430">
    <property type="match status" value="1"/>
</dbReference>
<dbReference type="InterPro" id="IPR036570">
    <property type="entry name" value="HORMA_dom_sf"/>
</dbReference>
<reference evidence="6" key="1">
    <citation type="submission" date="2022-07" db="EMBL/GenBank/DDBJ databases">
        <title>Phylogenomic reconstructions and comparative analyses of Kickxellomycotina fungi.</title>
        <authorList>
            <person name="Reynolds N.K."/>
            <person name="Stajich J.E."/>
            <person name="Barry K."/>
            <person name="Grigoriev I.V."/>
            <person name="Crous P."/>
            <person name="Smith M.E."/>
        </authorList>
    </citation>
    <scope>NUCLEOTIDE SEQUENCE</scope>
    <source>
        <strain evidence="6">NBRC 105413</strain>
    </source>
</reference>
<accession>A0A9W7XFW3</accession>
<dbReference type="PANTHER" id="PTHR13430:SF4">
    <property type="entry name" value="AUTOPHAGY-RELATED PROTEIN 13"/>
    <property type="match status" value="1"/>
</dbReference>
<feature type="domain" description="Autophagy-related protein 13 N-terminal" evidence="5">
    <location>
        <begin position="310"/>
        <end position="468"/>
    </location>
</feature>
<sequence length="499" mass="53117">MTQRTSFWSRHGSSYTDKTQKQQQQQQTQSPHKFGTAVTDARDSRERIHADKRDDHAHHPPSSSHAPIIAPTAYLQTRLPPNSGSPSSVNAGIAVTTTTTTVAAHSSSFSSSHSSSPSPSPSINPYAGGPLRTMQYAHNRPTSSSSASSHKALADTAAGHNSNSNVSRARGLSVNTMPANIRRSEGSRGYPDPAMSPRQQNQQSQHHEQSPLLPSLPPRYRSSFGASLDDESYLATSFSTQQQHIAYRPITNVRQSATSASSSSLAHMQASAAAATSATKTIMSPSAAAAPTTSTHHYSSGRDSRCEQIVQNFYSKAAHVIAHLRGGRTAAHVIASSRYDQSAEIEGTGSTFSPRMLAASSSGHHGAGGLVLDASSASSSVIDVGNNGRRVNKWFNLNLEDISEVKEEVRLWRHSVVNAHLPLQAPPPTMFIEVCLDVSRIGPTDELQVTDIFGRPWNVDLDIAAPDSHQAHDSAAGTVGAVAISDKANNKNNNSSSSG</sequence>
<dbReference type="Proteomes" id="UP001145021">
    <property type="component" value="Unassembled WGS sequence"/>
</dbReference>
<evidence type="ECO:0000259" key="5">
    <source>
        <dbReference type="Pfam" id="PF10033"/>
    </source>
</evidence>
<dbReference type="EMBL" id="JANBOH010000532">
    <property type="protein sequence ID" value="KAJ1641972.1"/>
    <property type="molecule type" value="Genomic_DNA"/>
</dbReference>
<dbReference type="AlphaFoldDB" id="A0A9W7XFW3"/>
<feature type="region of interest" description="Disordered" evidence="4">
    <location>
        <begin position="1"/>
        <end position="68"/>
    </location>
</feature>
<gene>
    <name evidence="6" type="primary">ATG13</name>
    <name evidence="6" type="ORF">LPJ64_006133</name>
</gene>
<feature type="compositionally biased region" description="Low complexity" evidence="4">
    <location>
        <begin position="199"/>
        <end position="221"/>
    </location>
</feature>
<comment type="similarity">
    <text evidence="1 3">Belongs to the ATG13 family. Fungi subfamily.</text>
</comment>
<name>A0A9W7XFW3_9FUNG</name>
<feature type="compositionally biased region" description="Polar residues" evidence="4">
    <location>
        <begin position="159"/>
        <end position="178"/>
    </location>
</feature>
<keyword evidence="7" id="KW-1185">Reference proteome</keyword>
<dbReference type="GO" id="GO:1990316">
    <property type="term" value="C:Atg1/ULK1 kinase complex"/>
    <property type="evidence" value="ECO:0007669"/>
    <property type="project" value="InterPro"/>
</dbReference>
<evidence type="ECO:0000256" key="1">
    <source>
        <dbReference type="ARBA" id="ARBA00005246"/>
    </source>
</evidence>
<organism evidence="6 7">
    <name type="scientific">Coemansia asiatica</name>
    <dbReference type="NCBI Taxonomy" id="1052880"/>
    <lineage>
        <taxon>Eukaryota</taxon>
        <taxon>Fungi</taxon>
        <taxon>Fungi incertae sedis</taxon>
        <taxon>Zoopagomycota</taxon>
        <taxon>Kickxellomycotina</taxon>
        <taxon>Kickxellomycetes</taxon>
        <taxon>Kickxellales</taxon>
        <taxon>Kickxellaceae</taxon>
        <taxon>Coemansia</taxon>
    </lineage>
</organism>
<dbReference type="GO" id="GO:0005829">
    <property type="term" value="C:cytosol"/>
    <property type="evidence" value="ECO:0007669"/>
    <property type="project" value="TreeGrafter"/>
</dbReference>
<feature type="compositionally biased region" description="Low complexity" evidence="4">
    <location>
        <begin position="106"/>
        <end position="117"/>
    </location>
</feature>
<dbReference type="GO" id="GO:0034497">
    <property type="term" value="P:protein localization to phagophore assembly site"/>
    <property type="evidence" value="ECO:0007669"/>
    <property type="project" value="TreeGrafter"/>
</dbReference>
<evidence type="ECO:0000256" key="4">
    <source>
        <dbReference type="SAM" id="MobiDB-lite"/>
    </source>
</evidence>
<dbReference type="Pfam" id="PF10033">
    <property type="entry name" value="ATG13"/>
    <property type="match status" value="1"/>
</dbReference>
<evidence type="ECO:0000256" key="3">
    <source>
        <dbReference type="RuleBase" id="RU361214"/>
    </source>
</evidence>
<dbReference type="GO" id="GO:0000423">
    <property type="term" value="P:mitophagy"/>
    <property type="evidence" value="ECO:0007669"/>
    <property type="project" value="TreeGrafter"/>
</dbReference>
<proteinExistence type="inferred from homology"/>
<keyword evidence="2 3" id="KW-0072">Autophagy</keyword>